<protein>
    <recommendedName>
        <fullName evidence="3">PEGA domain-containing protein</fullName>
    </recommendedName>
</protein>
<name>A0A2M7UU67_9BACT</name>
<proteinExistence type="predicted"/>
<dbReference type="Proteomes" id="UP000229166">
    <property type="component" value="Unassembled WGS sequence"/>
</dbReference>
<reference evidence="2" key="1">
    <citation type="submission" date="2017-09" db="EMBL/GenBank/DDBJ databases">
        <title>Depth-based differentiation of microbial function through sediment-hosted aquifers and enrichment of novel symbionts in the deep terrestrial subsurface.</title>
        <authorList>
            <person name="Probst A.J."/>
            <person name="Ladd B."/>
            <person name="Jarett J.K."/>
            <person name="Geller-Mcgrath D.E."/>
            <person name="Sieber C.M.K."/>
            <person name="Emerson J.B."/>
            <person name="Anantharaman K."/>
            <person name="Thomas B.C."/>
            <person name="Malmstrom R."/>
            <person name="Stieglmeier M."/>
            <person name="Klingl A."/>
            <person name="Woyke T."/>
            <person name="Ryan C.M."/>
            <person name="Banfield J.F."/>
        </authorList>
    </citation>
    <scope>NUCLEOTIDE SEQUENCE [LARGE SCALE GENOMIC DNA]</scope>
</reference>
<dbReference type="AlphaFoldDB" id="A0A2M7UU67"/>
<comment type="caution">
    <text evidence="1">The sequence shown here is derived from an EMBL/GenBank/DDBJ whole genome shotgun (WGS) entry which is preliminary data.</text>
</comment>
<evidence type="ECO:0008006" key="3">
    <source>
        <dbReference type="Google" id="ProtNLM"/>
    </source>
</evidence>
<sequence length="420" mass="48806">MTKKTRTILFLVFLFIFLSAAPAVVLYSQGYRIDFDNKKISRTGGLFLKIEPKQVEIYLDGKLTEKTDFFFGSVLIENLLPKKYEIEIKKPEFATWEKTLEIREKEVTEVKNIVLFPEKPDFSILAEEIKQFWTSPDQSKIILKEENKLTHNWALKLYDLNKNVKSQLINEEDASPKGADLLNLSFSEDSKEALLETGIGEKIKYFTLNLNKLPPALVEEEPPATTTEDVIASRKINNDVYYLDKSGYLFKNAEKLNDTPFPVEQETEYALEIFQNFIFLREDKTLYQFSSDLKSFEKFFDGVSILENSPDLKKLVYASDYEIWVLFLKDTLEQPQRKAGEKLFIARLSEKIGNCYWLNNNYLVFNSGNKIKISETDDRNKTNVADIAELKNPEIFWNKIEKRLYVLSEGNLFRSEGLLP</sequence>
<dbReference type="EMBL" id="PFOZ01000034">
    <property type="protein sequence ID" value="PIZ87185.1"/>
    <property type="molecule type" value="Genomic_DNA"/>
</dbReference>
<organism evidence="1 2">
    <name type="scientific">Candidatus Nealsonbacteria bacterium CG_4_10_14_0_2_um_filter_40_15</name>
    <dbReference type="NCBI Taxonomy" id="1974682"/>
    <lineage>
        <taxon>Bacteria</taxon>
        <taxon>Candidatus Nealsoniibacteriota</taxon>
    </lineage>
</organism>
<evidence type="ECO:0000313" key="2">
    <source>
        <dbReference type="Proteomes" id="UP000229166"/>
    </source>
</evidence>
<gene>
    <name evidence="1" type="ORF">COX92_01785</name>
</gene>
<accession>A0A2M7UU67</accession>
<evidence type="ECO:0000313" key="1">
    <source>
        <dbReference type="EMBL" id="PIZ87185.1"/>
    </source>
</evidence>
<dbReference type="SUPFAM" id="SSF82171">
    <property type="entry name" value="DPP6 N-terminal domain-like"/>
    <property type="match status" value="1"/>
</dbReference>